<feature type="transmembrane region" description="Helical" evidence="1">
    <location>
        <begin position="79"/>
        <end position="99"/>
    </location>
</feature>
<dbReference type="Proteomes" id="UP001596106">
    <property type="component" value="Unassembled WGS sequence"/>
</dbReference>
<keyword evidence="1" id="KW-0472">Membrane</keyword>
<evidence type="ECO:0000313" key="3">
    <source>
        <dbReference type="Proteomes" id="UP001596106"/>
    </source>
</evidence>
<protein>
    <submittedName>
        <fullName evidence="2">Uncharacterized protein</fullName>
    </submittedName>
</protein>
<feature type="transmembrane region" description="Helical" evidence="1">
    <location>
        <begin position="9"/>
        <end position="27"/>
    </location>
</feature>
<evidence type="ECO:0000256" key="1">
    <source>
        <dbReference type="SAM" id="Phobius"/>
    </source>
</evidence>
<feature type="transmembrane region" description="Helical" evidence="1">
    <location>
        <begin position="47"/>
        <end position="67"/>
    </location>
</feature>
<accession>A0ABW0I5C7</accession>
<organism evidence="2 3">
    <name type="scientific">Larkinella bovis</name>
    <dbReference type="NCBI Taxonomy" id="683041"/>
    <lineage>
        <taxon>Bacteria</taxon>
        <taxon>Pseudomonadati</taxon>
        <taxon>Bacteroidota</taxon>
        <taxon>Cytophagia</taxon>
        <taxon>Cytophagales</taxon>
        <taxon>Spirosomataceae</taxon>
        <taxon>Larkinella</taxon>
    </lineage>
</organism>
<keyword evidence="1" id="KW-0812">Transmembrane</keyword>
<feature type="transmembrane region" description="Helical" evidence="1">
    <location>
        <begin position="111"/>
        <end position="134"/>
    </location>
</feature>
<evidence type="ECO:0000313" key="2">
    <source>
        <dbReference type="EMBL" id="MFC5408523.1"/>
    </source>
</evidence>
<keyword evidence="3" id="KW-1185">Reference proteome</keyword>
<sequence>MKTSSLRYYLQNCFLLTIPILIWNLALTDDLPEPFQPERFGARIPPVLAYGETIFRMGVFVLAFLMPLRLTTNTQKNGFYLYLFGLAVYFASWLALLVWPDCRWSRSLAGFAAPAYTPVLWLAGIALMGHSFYFGLPFRRWVFGLVSLLFLGFHVSHAVLVYSRLPE</sequence>
<name>A0ABW0I5C7_9BACT</name>
<keyword evidence="1" id="KW-1133">Transmembrane helix</keyword>
<gene>
    <name evidence="2" type="ORF">ACFPMF_04345</name>
</gene>
<feature type="transmembrane region" description="Helical" evidence="1">
    <location>
        <begin position="141"/>
        <end position="162"/>
    </location>
</feature>
<proteinExistence type="predicted"/>
<reference evidence="3" key="1">
    <citation type="journal article" date="2019" name="Int. J. Syst. Evol. Microbiol.">
        <title>The Global Catalogue of Microorganisms (GCM) 10K type strain sequencing project: providing services to taxonomists for standard genome sequencing and annotation.</title>
        <authorList>
            <consortium name="The Broad Institute Genomics Platform"/>
            <consortium name="The Broad Institute Genome Sequencing Center for Infectious Disease"/>
            <person name="Wu L."/>
            <person name="Ma J."/>
        </authorList>
    </citation>
    <scope>NUCLEOTIDE SEQUENCE [LARGE SCALE GENOMIC DNA]</scope>
    <source>
        <strain evidence="3">CCUG 55250</strain>
    </source>
</reference>
<comment type="caution">
    <text evidence="2">The sequence shown here is derived from an EMBL/GenBank/DDBJ whole genome shotgun (WGS) entry which is preliminary data.</text>
</comment>
<dbReference type="EMBL" id="JBHSMA010000001">
    <property type="protein sequence ID" value="MFC5408523.1"/>
    <property type="molecule type" value="Genomic_DNA"/>
</dbReference>
<dbReference type="RefSeq" id="WP_379841478.1">
    <property type="nucleotide sequence ID" value="NZ_JBHSMA010000001.1"/>
</dbReference>